<feature type="region of interest" description="Disordered" evidence="2">
    <location>
        <begin position="98"/>
        <end position="131"/>
    </location>
</feature>
<evidence type="ECO:0000256" key="1">
    <source>
        <dbReference type="SAM" id="Coils"/>
    </source>
</evidence>
<reference evidence="3 4" key="1">
    <citation type="submission" date="2014-07" db="EMBL/GenBank/DDBJ databases">
        <title>Genomic and transcriptomic analysis on Apis cerana provide comprehensive insights into honey bee biology.</title>
        <authorList>
            <person name="Diao Q."/>
            <person name="Sun L."/>
            <person name="Zheng H."/>
            <person name="Zheng H."/>
            <person name="Xu S."/>
            <person name="Wang S."/>
            <person name="Zeng Z."/>
            <person name="Hu F."/>
            <person name="Su S."/>
            <person name="Wu J."/>
        </authorList>
    </citation>
    <scope>NUCLEOTIDE SEQUENCE [LARGE SCALE GENOMIC DNA]</scope>
    <source>
        <tissue evidence="3">Pupae without intestine</tissue>
    </source>
</reference>
<feature type="coiled-coil region" evidence="1">
    <location>
        <begin position="149"/>
        <end position="176"/>
    </location>
</feature>
<feature type="compositionally biased region" description="Basic and acidic residues" evidence="2">
    <location>
        <begin position="27"/>
        <end position="36"/>
    </location>
</feature>
<dbReference type="AlphaFoldDB" id="A0A2A3EQ95"/>
<keyword evidence="1" id="KW-0175">Coiled coil</keyword>
<evidence type="ECO:0000313" key="3">
    <source>
        <dbReference type="EMBL" id="PBC33860.1"/>
    </source>
</evidence>
<gene>
    <name evidence="3" type="ORF">APICC_08347</name>
</gene>
<feature type="region of interest" description="Disordered" evidence="2">
    <location>
        <begin position="1"/>
        <end position="53"/>
    </location>
</feature>
<keyword evidence="4" id="KW-1185">Reference proteome</keyword>
<dbReference type="EMBL" id="KZ288194">
    <property type="protein sequence ID" value="PBC33860.1"/>
    <property type="molecule type" value="Genomic_DNA"/>
</dbReference>
<evidence type="ECO:0000256" key="2">
    <source>
        <dbReference type="SAM" id="MobiDB-lite"/>
    </source>
</evidence>
<dbReference type="OrthoDB" id="2017408at2759"/>
<accession>A0A2A3EQ95</accession>
<feature type="compositionally biased region" description="Polar residues" evidence="2">
    <location>
        <begin position="11"/>
        <end position="25"/>
    </location>
</feature>
<proteinExistence type="predicted"/>
<feature type="compositionally biased region" description="Polar residues" evidence="2">
    <location>
        <begin position="286"/>
        <end position="305"/>
    </location>
</feature>
<feature type="region of interest" description="Disordered" evidence="2">
    <location>
        <begin position="286"/>
        <end position="315"/>
    </location>
</feature>
<feature type="compositionally biased region" description="Basic residues" evidence="2">
    <location>
        <begin position="117"/>
        <end position="126"/>
    </location>
</feature>
<organism evidence="3 4">
    <name type="scientific">Apis cerana cerana</name>
    <name type="common">Oriental honeybee</name>
    <dbReference type="NCBI Taxonomy" id="94128"/>
    <lineage>
        <taxon>Eukaryota</taxon>
        <taxon>Metazoa</taxon>
        <taxon>Ecdysozoa</taxon>
        <taxon>Arthropoda</taxon>
        <taxon>Hexapoda</taxon>
        <taxon>Insecta</taxon>
        <taxon>Pterygota</taxon>
        <taxon>Neoptera</taxon>
        <taxon>Endopterygota</taxon>
        <taxon>Hymenoptera</taxon>
        <taxon>Apocrita</taxon>
        <taxon>Aculeata</taxon>
        <taxon>Apoidea</taxon>
        <taxon>Anthophila</taxon>
        <taxon>Apidae</taxon>
        <taxon>Apis</taxon>
    </lineage>
</organism>
<feature type="compositionally biased region" description="Low complexity" evidence="2">
    <location>
        <begin position="306"/>
        <end position="315"/>
    </location>
</feature>
<protein>
    <submittedName>
        <fullName evidence="3">Uncharacterized protein</fullName>
    </submittedName>
</protein>
<evidence type="ECO:0000313" key="4">
    <source>
        <dbReference type="Proteomes" id="UP000242457"/>
    </source>
</evidence>
<dbReference type="Proteomes" id="UP000242457">
    <property type="component" value="Unassembled WGS sequence"/>
</dbReference>
<name>A0A2A3EQ95_APICC</name>
<sequence length="618" mass="70836">MNKNKKSSKKCNVQQRNSTTNNIQEVSLKKNMKDDLGNDSSHSYESHVSGHSTPIRKKEYVIDIEDSPELNYRCSPISMPCTQDGGNEIAWDWQTPVNKNSYDKSKSSNKLIETPKRTKQLQKKRNSNSPLLQKPLKRKQVKMENIENIGKLTAELKALSEKMQSIQKNYDNDIIEKENDTKCEISSKLMIELDSDNSDEIMVINNDKSKMNSIVINSNNKNFTNYEDLFDDSIDDSMVKCSQEIEEKLNLCKNKKNDIMELSIVSEIKELSSTSEKSYYLTTSNTSTEYSKNSSTNTSGHLKTYSNKSNRTNSSSNISISNLKFNNNNNINISHENQTLKKKHMSDFPDDSFDDCLATCMEDDKLESKLSEYDFSPSNSSHNTSLSKRIPKLVISNAITNKKISNNFLSTSGIKENINNKSKLITDDLVEEVETITDIETLRNSFPSKNSLENRKFFRTKSLSDQCFYQCKYANTNNKTINVLKSNAVTQSVSTKFSIVKNQNSFKNNNFLQINGMENTHRFNKLDKKETDNHIVKYNSTNNLLSMKEIKESQSVRCTPEEIERKRLEAKMKLEAKRKLQQKNIKSSGNLLERRSPGKKYVKRIIVPILYISVILIV</sequence>